<proteinExistence type="predicted"/>
<feature type="chain" id="PRO_5020510509" description="Lipoprotein" evidence="1">
    <location>
        <begin position="30"/>
        <end position="279"/>
    </location>
</feature>
<dbReference type="Proteomes" id="UP000295645">
    <property type="component" value="Unassembled WGS sequence"/>
</dbReference>
<sequence length="279" mass="30164">MSLNNDGRGKRLGSLAALVLGACALTACSGNNAPAATADTNTTAPKDGGNAYELVMQQRTDPVHGERVAMRIAYDICVEGAKALNQPAKPFPADPADPAVERNTVITDGRSYVRKTEQLSDANTEKMQPDQGCEFSIWPVTTETLITHQGKATRVKRDYDGKITTETDDDVLSQVAKSPQDNSHFSERRTVNGVNLRCMPKDDPTLAALLKATGTQDLCIYEKDGQLLNADGTDMVLYSRVTQPVQIGGTSHDTIVEPVSLKRLDHVDPATFDPATYSR</sequence>
<keyword evidence="3" id="KW-1185">Reference proteome</keyword>
<accession>A0A4R3YJN3</accession>
<name>A0A4R3YJN3_9GAMM</name>
<protein>
    <recommendedName>
        <fullName evidence="4">Lipoprotein</fullName>
    </recommendedName>
</protein>
<comment type="caution">
    <text evidence="2">The sequence shown here is derived from an EMBL/GenBank/DDBJ whole genome shotgun (WGS) entry which is preliminary data.</text>
</comment>
<evidence type="ECO:0000313" key="3">
    <source>
        <dbReference type="Proteomes" id="UP000295645"/>
    </source>
</evidence>
<feature type="signal peptide" evidence="1">
    <location>
        <begin position="1"/>
        <end position="29"/>
    </location>
</feature>
<dbReference type="OrthoDB" id="9878049at2"/>
<keyword evidence="1" id="KW-0732">Signal</keyword>
<reference evidence="2 3" key="1">
    <citation type="submission" date="2019-03" db="EMBL/GenBank/DDBJ databases">
        <title>Above-ground endophytic microbial communities from plants in different locations in the United States.</title>
        <authorList>
            <person name="Frank C."/>
        </authorList>
    </citation>
    <scope>NUCLEOTIDE SEQUENCE [LARGE SCALE GENOMIC DNA]</scope>
    <source>
        <strain evidence="2 3">LP_13_YM</strain>
    </source>
</reference>
<evidence type="ECO:0000256" key="1">
    <source>
        <dbReference type="SAM" id="SignalP"/>
    </source>
</evidence>
<organism evidence="2 3">
    <name type="scientific">Luteibacter rhizovicinus</name>
    <dbReference type="NCBI Taxonomy" id="242606"/>
    <lineage>
        <taxon>Bacteria</taxon>
        <taxon>Pseudomonadati</taxon>
        <taxon>Pseudomonadota</taxon>
        <taxon>Gammaproteobacteria</taxon>
        <taxon>Lysobacterales</taxon>
        <taxon>Rhodanobacteraceae</taxon>
        <taxon>Luteibacter</taxon>
    </lineage>
</organism>
<gene>
    <name evidence="2" type="ORF">EC912_10778</name>
</gene>
<evidence type="ECO:0008006" key="4">
    <source>
        <dbReference type="Google" id="ProtNLM"/>
    </source>
</evidence>
<dbReference type="RefSeq" id="WP_132145904.1">
    <property type="nucleotide sequence ID" value="NZ_SMCS01000007.1"/>
</dbReference>
<dbReference type="AlphaFoldDB" id="A0A4R3YJN3"/>
<dbReference type="EMBL" id="SMCS01000007">
    <property type="protein sequence ID" value="TCV92371.1"/>
    <property type="molecule type" value="Genomic_DNA"/>
</dbReference>
<evidence type="ECO:0000313" key="2">
    <source>
        <dbReference type="EMBL" id="TCV92371.1"/>
    </source>
</evidence>